<gene>
    <name evidence="2" type="ORF">QC761_0017220</name>
</gene>
<dbReference type="Proteomes" id="UP001322138">
    <property type="component" value="Unassembled WGS sequence"/>
</dbReference>
<evidence type="ECO:0000313" key="2">
    <source>
        <dbReference type="EMBL" id="KAK4649037.1"/>
    </source>
</evidence>
<name>A0ABR0FZZ4_9PEZI</name>
<dbReference type="EMBL" id="JAFFGZ010000001">
    <property type="protein sequence ID" value="KAK4649037.1"/>
    <property type="molecule type" value="Genomic_DNA"/>
</dbReference>
<feature type="region of interest" description="Disordered" evidence="1">
    <location>
        <begin position="1"/>
        <end position="21"/>
    </location>
</feature>
<comment type="caution">
    <text evidence="2">The sequence shown here is derived from an EMBL/GenBank/DDBJ whole genome shotgun (WGS) entry which is preliminary data.</text>
</comment>
<dbReference type="RefSeq" id="XP_062738012.1">
    <property type="nucleotide sequence ID" value="XM_062872032.1"/>
</dbReference>
<accession>A0ABR0FZZ4</accession>
<evidence type="ECO:0000313" key="3">
    <source>
        <dbReference type="Proteomes" id="UP001322138"/>
    </source>
</evidence>
<reference evidence="2 3" key="1">
    <citation type="journal article" date="2023" name="bioRxiv">
        <title>High-quality genome assemblies of four members of thePodospora anserinaspecies complex.</title>
        <authorList>
            <person name="Ament-Velasquez S.L."/>
            <person name="Vogan A.A."/>
            <person name="Wallerman O."/>
            <person name="Hartmann F."/>
            <person name="Gautier V."/>
            <person name="Silar P."/>
            <person name="Giraud T."/>
            <person name="Johannesson H."/>
        </authorList>
    </citation>
    <scope>NUCLEOTIDE SEQUENCE [LARGE SCALE GENOMIC DNA]</scope>
    <source>
        <strain evidence="2 3">CBS 112042</strain>
    </source>
</reference>
<dbReference type="GeneID" id="87891111"/>
<protein>
    <submittedName>
        <fullName evidence="2">Uncharacterized protein</fullName>
    </submittedName>
</protein>
<proteinExistence type="predicted"/>
<evidence type="ECO:0000256" key="1">
    <source>
        <dbReference type="SAM" id="MobiDB-lite"/>
    </source>
</evidence>
<keyword evidence="3" id="KW-1185">Reference proteome</keyword>
<sequence>MCHENRPANCRANARPSPGNIVPHSVVQDNRELEVLALQVLGIFNVIRIRKLIGTHLLHQILNPDLPAVPGSPLLRSLAAGMLLIGTSDTKLRVHIDLHHLVPLPTRRLQRPPGAHASILHHNRVLPGPAKANVAKGARLGAQSPQVTPLSLASVPVRLLGERLGHHPPLNRRLRCADIECNMAVALQRWEDVAG</sequence>
<organism evidence="2 3">
    <name type="scientific">Podospora bellae-mahoneyi</name>
    <dbReference type="NCBI Taxonomy" id="2093777"/>
    <lineage>
        <taxon>Eukaryota</taxon>
        <taxon>Fungi</taxon>
        <taxon>Dikarya</taxon>
        <taxon>Ascomycota</taxon>
        <taxon>Pezizomycotina</taxon>
        <taxon>Sordariomycetes</taxon>
        <taxon>Sordariomycetidae</taxon>
        <taxon>Sordariales</taxon>
        <taxon>Podosporaceae</taxon>
        <taxon>Podospora</taxon>
    </lineage>
</organism>